<organism evidence="2 3">
    <name type="scientific">Pelagovum pacificum</name>
    <dbReference type="NCBI Taxonomy" id="2588711"/>
    <lineage>
        <taxon>Bacteria</taxon>
        <taxon>Pseudomonadati</taxon>
        <taxon>Pseudomonadota</taxon>
        <taxon>Alphaproteobacteria</taxon>
        <taxon>Rhodobacterales</taxon>
        <taxon>Paracoccaceae</taxon>
        <taxon>Pelagovum</taxon>
    </lineage>
</organism>
<dbReference type="EMBL" id="VFFF01000001">
    <property type="protein sequence ID" value="TNY31815.1"/>
    <property type="molecule type" value="Genomic_DNA"/>
</dbReference>
<dbReference type="AlphaFoldDB" id="A0A5C5GAI9"/>
<reference evidence="2 3" key="1">
    <citation type="submission" date="2019-06" db="EMBL/GenBank/DDBJ databases">
        <title>Genome of new Rhodobacteraceae sp. SM1903.</title>
        <authorList>
            <person name="Ren X."/>
        </authorList>
    </citation>
    <scope>NUCLEOTIDE SEQUENCE [LARGE SCALE GENOMIC DNA]</scope>
    <source>
        <strain evidence="2 3">SM1903</strain>
    </source>
</reference>
<evidence type="ECO:0000313" key="3">
    <source>
        <dbReference type="Proteomes" id="UP000314011"/>
    </source>
</evidence>
<proteinExistence type="predicted"/>
<feature type="chain" id="PRO_5022943902" description="DUF1496 domain-containing protein" evidence="1">
    <location>
        <begin position="19"/>
        <end position="134"/>
    </location>
</feature>
<dbReference type="RefSeq" id="WP_140192496.1">
    <property type="nucleotide sequence ID" value="NZ_CP065915.1"/>
</dbReference>
<accession>A0A5C5GAI9</accession>
<evidence type="ECO:0000313" key="2">
    <source>
        <dbReference type="EMBL" id="TNY31815.1"/>
    </source>
</evidence>
<dbReference type="Pfam" id="PF20341">
    <property type="entry name" value="DUF6636"/>
    <property type="match status" value="1"/>
</dbReference>
<feature type="signal peptide" evidence="1">
    <location>
        <begin position="1"/>
        <end position="18"/>
    </location>
</feature>
<sequence length="134" mass="14289">MRLLLLVPLLLLARPAIAQDVYYFRAPSGNIVCAMTGGGYNSARCDIFELSPTYRTRPADCDLEWGSSFEVTSASSGYVLCAGDTVNMGGSPVLPYGQTVTLGAITCYSETTGMSCVNSLGHGFTVARAQQRVF</sequence>
<dbReference type="Proteomes" id="UP000314011">
    <property type="component" value="Unassembled WGS sequence"/>
</dbReference>
<dbReference type="InterPro" id="IPR046576">
    <property type="entry name" value="DUF6636"/>
</dbReference>
<comment type="caution">
    <text evidence="2">The sequence shown here is derived from an EMBL/GenBank/DDBJ whole genome shotgun (WGS) entry which is preliminary data.</text>
</comment>
<name>A0A5C5GAI9_9RHOB</name>
<evidence type="ECO:0000256" key="1">
    <source>
        <dbReference type="SAM" id="SignalP"/>
    </source>
</evidence>
<dbReference type="OrthoDB" id="495539at2"/>
<keyword evidence="3" id="KW-1185">Reference proteome</keyword>
<protein>
    <recommendedName>
        <fullName evidence="4">DUF1496 domain-containing protein</fullName>
    </recommendedName>
</protein>
<evidence type="ECO:0008006" key="4">
    <source>
        <dbReference type="Google" id="ProtNLM"/>
    </source>
</evidence>
<gene>
    <name evidence="2" type="ORF">FHY64_00480</name>
</gene>
<keyword evidence="1" id="KW-0732">Signal</keyword>